<comment type="subcellular location">
    <subcellularLocation>
        <location evidence="1">Golgi apparatus membrane</location>
        <topology evidence="1">Single-pass type II membrane protein</topology>
    </subcellularLocation>
</comment>
<dbReference type="GO" id="GO:0000139">
    <property type="term" value="C:Golgi membrane"/>
    <property type="evidence" value="ECO:0007669"/>
    <property type="project" value="UniProtKB-SubCell"/>
</dbReference>
<dbReference type="AlphaFoldDB" id="A0AA36H649"/>
<evidence type="ECO:0000256" key="11">
    <source>
        <dbReference type="ARBA" id="ARBA00023034"/>
    </source>
</evidence>
<evidence type="ECO:0000256" key="5">
    <source>
        <dbReference type="ARBA" id="ARBA00012979"/>
    </source>
</evidence>
<feature type="domain" description="Sulfotransferase" evidence="20">
    <location>
        <begin position="539"/>
        <end position="776"/>
    </location>
</feature>
<reference evidence="23" key="1">
    <citation type="submission" date="2023-07" db="EMBL/GenBank/DDBJ databases">
        <authorList>
            <consortium name="CYATHOMIX"/>
        </authorList>
    </citation>
    <scope>NUCLEOTIDE SEQUENCE</scope>
    <source>
        <strain evidence="23">N/A</strain>
    </source>
</reference>
<dbReference type="InterPro" id="IPR037359">
    <property type="entry name" value="NST/OST"/>
</dbReference>
<dbReference type="GO" id="GO:0015016">
    <property type="term" value="F:heparan sulfate N-sulfotransferase activity"/>
    <property type="evidence" value="ECO:0007669"/>
    <property type="project" value="UniProtKB-EC"/>
</dbReference>
<proteinExistence type="inferred from homology"/>
<dbReference type="GO" id="GO:0019213">
    <property type="term" value="F:deacetylase activity"/>
    <property type="evidence" value="ECO:0007669"/>
    <property type="project" value="TreeGrafter"/>
</dbReference>
<comment type="pathway">
    <text evidence="3">Glycan metabolism; heparan sulfate biosynthesis.</text>
</comment>
<dbReference type="InterPro" id="IPR056793">
    <property type="entry name" value="HSNSD_N"/>
</dbReference>
<dbReference type="PANTHER" id="PTHR10605:SF56">
    <property type="entry name" value="BIFUNCTIONAL HEPARAN SULFATE N-DEACETYLASE_N-SULFOTRANSFERASE"/>
    <property type="match status" value="1"/>
</dbReference>
<evidence type="ECO:0000256" key="17">
    <source>
        <dbReference type="PIRSR" id="PIRSR637359-2"/>
    </source>
</evidence>
<evidence type="ECO:0000256" key="4">
    <source>
        <dbReference type="ARBA" id="ARBA00010420"/>
    </source>
</evidence>
<feature type="domain" description="Heparan sulfate-N-deacetylase N-terminal" evidence="22">
    <location>
        <begin position="136"/>
        <end position="232"/>
    </location>
</feature>
<keyword evidence="24" id="KW-1185">Reference proteome</keyword>
<dbReference type="Pfam" id="PF25119">
    <property type="entry name" value="HSNSD_N"/>
    <property type="match status" value="1"/>
</dbReference>
<name>A0AA36H649_CYLNA</name>
<comment type="similarity">
    <text evidence="4">Belongs to the sulfotransferase 1 family. NDST subfamily.</text>
</comment>
<feature type="binding site" evidence="17">
    <location>
        <position position="640"/>
    </location>
    <ligand>
        <name>3'-phosphoadenylyl sulfate</name>
        <dbReference type="ChEBI" id="CHEBI:58339"/>
    </ligand>
</feature>
<evidence type="ECO:0000256" key="8">
    <source>
        <dbReference type="ARBA" id="ARBA00022801"/>
    </source>
</evidence>
<evidence type="ECO:0000313" key="24">
    <source>
        <dbReference type="Proteomes" id="UP001176961"/>
    </source>
</evidence>
<evidence type="ECO:0000256" key="19">
    <source>
        <dbReference type="SAM" id="Phobius"/>
    </source>
</evidence>
<gene>
    <name evidence="23" type="ORF">CYNAS_LOCUS16438</name>
</gene>
<keyword evidence="8" id="KW-0378">Hydrolase</keyword>
<evidence type="ECO:0000256" key="15">
    <source>
        <dbReference type="ARBA" id="ARBA00023268"/>
    </source>
</evidence>
<feature type="domain" description="Heparan sulphate-N-deacetylase deacetylase" evidence="21">
    <location>
        <begin position="243"/>
        <end position="446"/>
    </location>
</feature>
<dbReference type="InterPro" id="IPR021930">
    <property type="entry name" value="Heparan_SO4_deacetylase_dom"/>
</dbReference>
<dbReference type="Proteomes" id="UP001176961">
    <property type="component" value="Unassembled WGS sequence"/>
</dbReference>
<dbReference type="Gene3D" id="3.40.50.300">
    <property type="entry name" value="P-loop containing nucleotide triphosphate hydrolases"/>
    <property type="match status" value="1"/>
</dbReference>
<keyword evidence="6" id="KW-0808">Transferase</keyword>
<evidence type="ECO:0000256" key="18">
    <source>
        <dbReference type="PIRSR" id="PIRSR637359-3"/>
    </source>
</evidence>
<evidence type="ECO:0000259" key="20">
    <source>
        <dbReference type="Pfam" id="PF00685"/>
    </source>
</evidence>
<evidence type="ECO:0000259" key="22">
    <source>
        <dbReference type="Pfam" id="PF25119"/>
    </source>
</evidence>
<keyword evidence="15" id="KW-0511">Multifunctional enzyme</keyword>
<evidence type="ECO:0000256" key="1">
    <source>
        <dbReference type="ARBA" id="ARBA00004323"/>
    </source>
</evidence>
<evidence type="ECO:0000256" key="13">
    <source>
        <dbReference type="ARBA" id="ARBA00023157"/>
    </source>
</evidence>
<dbReference type="GO" id="GO:0016787">
    <property type="term" value="F:hydrolase activity"/>
    <property type="evidence" value="ECO:0007669"/>
    <property type="project" value="UniProtKB-KW"/>
</dbReference>
<evidence type="ECO:0000256" key="3">
    <source>
        <dbReference type="ARBA" id="ARBA00005093"/>
    </source>
</evidence>
<keyword evidence="9" id="KW-0735">Signal-anchor</keyword>
<evidence type="ECO:0000256" key="12">
    <source>
        <dbReference type="ARBA" id="ARBA00023136"/>
    </source>
</evidence>
<evidence type="ECO:0000256" key="10">
    <source>
        <dbReference type="ARBA" id="ARBA00022989"/>
    </source>
</evidence>
<evidence type="ECO:0000256" key="14">
    <source>
        <dbReference type="ARBA" id="ARBA00023180"/>
    </source>
</evidence>
<keyword evidence="13 18" id="KW-1015">Disulfide bond</keyword>
<feature type="transmembrane region" description="Helical" evidence="19">
    <location>
        <begin position="12"/>
        <end position="31"/>
    </location>
</feature>
<evidence type="ECO:0000256" key="6">
    <source>
        <dbReference type="ARBA" id="ARBA00022679"/>
    </source>
</evidence>
<evidence type="ECO:0000256" key="16">
    <source>
        <dbReference type="PIRSR" id="PIRSR637359-1"/>
    </source>
</evidence>
<dbReference type="EC" id="2.8.2.8" evidence="5"/>
<dbReference type="InterPro" id="IPR000863">
    <property type="entry name" value="Sulfotransferase_dom"/>
</dbReference>
<feature type="active site" description="For sulfotransferase activity" evidence="16">
    <location>
        <position position="547"/>
    </location>
</feature>
<protein>
    <recommendedName>
        <fullName evidence="5">[heparan sulfate]-glucosamine N-sulfotransferase</fullName>
        <ecNumber evidence="5">2.8.2.8</ecNumber>
    </recommendedName>
</protein>
<dbReference type="EMBL" id="CATQJL010000305">
    <property type="protein sequence ID" value="CAJ0604455.1"/>
    <property type="molecule type" value="Genomic_DNA"/>
</dbReference>
<feature type="binding site" evidence="17">
    <location>
        <begin position="757"/>
        <end position="761"/>
    </location>
    <ligand>
        <name>3'-phosphoadenylyl sulfate</name>
        <dbReference type="ChEBI" id="CHEBI:58339"/>
    </ligand>
</feature>
<feature type="disulfide bond" evidence="18">
    <location>
        <begin position="743"/>
        <end position="752"/>
    </location>
</feature>
<dbReference type="InterPro" id="IPR027417">
    <property type="entry name" value="P-loop_NTPase"/>
</dbReference>
<dbReference type="Pfam" id="PF12062">
    <property type="entry name" value="HSNSD-CE"/>
    <property type="match status" value="1"/>
</dbReference>
<organism evidence="23 24">
    <name type="scientific">Cylicocyclus nassatus</name>
    <name type="common">Nematode worm</name>
    <dbReference type="NCBI Taxonomy" id="53992"/>
    <lineage>
        <taxon>Eukaryota</taxon>
        <taxon>Metazoa</taxon>
        <taxon>Ecdysozoa</taxon>
        <taxon>Nematoda</taxon>
        <taxon>Chromadorea</taxon>
        <taxon>Rhabditida</taxon>
        <taxon>Rhabditina</taxon>
        <taxon>Rhabditomorpha</taxon>
        <taxon>Strongyloidea</taxon>
        <taxon>Strongylidae</taxon>
        <taxon>Cylicocyclus</taxon>
    </lineage>
</organism>
<keyword evidence="7 19" id="KW-0812">Transmembrane</keyword>
<evidence type="ECO:0000256" key="7">
    <source>
        <dbReference type="ARBA" id="ARBA00022692"/>
    </source>
</evidence>
<keyword evidence="10 19" id="KW-1133">Transmembrane helix</keyword>
<evidence type="ECO:0000256" key="2">
    <source>
        <dbReference type="ARBA" id="ARBA00004841"/>
    </source>
</evidence>
<comment type="caution">
    <text evidence="23">The sequence shown here is derived from an EMBL/GenBank/DDBJ whole genome shotgun (WGS) entry which is preliminary data.</text>
</comment>
<dbReference type="Pfam" id="PF00685">
    <property type="entry name" value="Sulfotransfer_1"/>
    <property type="match status" value="1"/>
</dbReference>
<keyword evidence="12 19" id="KW-0472">Membrane</keyword>
<dbReference type="SUPFAM" id="SSF52540">
    <property type="entry name" value="P-loop containing nucleoside triphosphate hydrolases"/>
    <property type="match status" value="1"/>
</dbReference>
<dbReference type="PANTHER" id="PTHR10605">
    <property type="entry name" value="HEPARAN SULFATE SULFOTRANSFERASE"/>
    <property type="match status" value="1"/>
</dbReference>
<keyword evidence="11" id="KW-0333">Golgi apparatus</keyword>
<evidence type="ECO:0000256" key="9">
    <source>
        <dbReference type="ARBA" id="ARBA00022968"/>
    </source>
</evidence>
<sequence length="804" mass="92155">MLPYSNWRLLKFLKCLLSLSIVTCVLLIYNVSFREDIAVKRYPPQHLPIYTCPNSFVLNNTSSNQPAAKLHGNLTEDRALILLESAYSRHGRLLQQVFGALKYPFEAEALSKSLPSLVAVNKVCRKGVDAYWTRTKLRFWQDQEVASLKVVESSIHRISRVGAERSDINVKGWTLFEESSTYSTIVSARDAFGRPRAAVVHVSGDDGVERFLFGHNVSDWTMKMTYLDILWYSSGGNIGWSLDRYLQIDIDDIFVGARGTRMVESDVRALLESQNAMRRFISNFTYMLGFSGGYFRNGDDNEDKGDELLIELADHFIWFPHMWRHNHAHEHNLTYLEATMAQNLMFAQNMRLPVRYPYAIAPQHDGVYPVHSELYTAWKKVWKVQVTATEEYPHFKPALGRKGFIYANVSVLPRQTCGLYTHTQFFHNYPGGFGKLISSIQGGELFFTVLLNPISIFMTHQQNFAHDRLALYTFDSLVRFIKCWTNVKLLWQNPVASAKMYFSLLSQEKVPIWSNPCNDSRHKLILPPSLNCENLTLPNALIVGPQKTGSTALATFLSLHPNVSTNAPIAHTFEEMQFFGGANYHREIEWYAHHFSKSRIIFEKSATYFDNGNAAKDAFALIPDAKIIVILSDPSRRAYSWYQHVLAHNDTAALSARNLLEILDSDVIELKRIKQRCISGGRYAHHLARWLEFYPMSNLILIDGERLRDEPVQVMTELTKSLNLPYFDYSSAIRYSSSKRFFCKFTNGSAKCLGRSKGRIYPPMSPELSARLNRIFLHDNIALHKFLVKNHLPVPKWLQSLFPP</sequence>
<keyword evidence="14" id="KW-0325">Glycoprotein</keyword>
<accession>A0AA36H649</accession>
<evidence type="ECO:0000259" key="21">
    <source>
        <dbReference type="Pfam" id="PF12062"/>
    </source>
</evidence>
<evidence type="ECO:0000313" key="23">
    <source>
        <dbReference type="EMBL" id="CAJ0604455.1"/>
    </source>
</evidence>
<comment type="pathway">
    <text evidence="2">Glycan metabolism; heparin biosynthesis.</text>
</comment>